<keyword evidence="1" id="KW-0378">Hydrolase</keyword>
<evidence type="ECO:0000259" key="3">
    <source>
        <dbReference type="SMART" id="SM00849"/>
    </source>
</evidence>
<feature type="region of interest" description="Disordered" evidence="2">
    <location>
        <begin position="235"/>
        <end position="292"/>
    </location>
</feature>
<proteinExistence type="predicted"/>
<evidence type="ECO:0000256" key="1">
    <source>
        <dbReference type="ARBA" id="ARBA00022759"/>
    </source>
</evidence>
<dbReference type="SUPFAM" id="SSF56281">
    <property type="entry name" value="Metallo-hydrolase/oxidoreductase"/>
    <property type="match status" value="1"/>
</dbReference>
<feature type="domain" description="Metallo-beta-lactamase" evidence="3">
    <location>
        <begin position="16"/>
        <end position="226"/>
    </location>
</feature>
<accession>A0ABT4TXZ1</accession>
<keyword evidence="1" id="KW-0540">Nuclease</keyword>
<dbReference type="InterPro" id="IPR036866">
    <property type="entry name" value="RibonucZ/Hydroxyglut_hydro"/>
</dbReference>
<gene>
    <name evidence="4" type="ORF">O4J56_02825</name>
</gene>
<comment type="caution">
    <text evidence="4">The sequence shown here is derived from an EMBL/GenBank/DDBJ whole genome shotgun (WGS) entry which is preliminary data.</text>
</comment>
<evidence type="ECO:0000256" key="2">
    <source>
        <dbReference type="SAM" id="MobiDB-lite"/>
    </source>
</evidence>
<dbReference type="InterPro" id="IPR001279">
    <property type="entry name" value="Metallo-B-lactamas"/>
</dbReference>
<reference evidence="4 5" key="1">
    <citation type="submission" date="2023-01" db="EMBL/GenBank/DDBJ databases">
        <title>Draft genome sequence of Nocardiopsis sp. RSe5-2 isolated from halophytes.</title>
        <authorList>
            <person name="Duangmal K."/>
            <person name="Chantavorakit T."/>
        </authorList>
    </citation>
    <scope>NUCLEOTIDE SEQUENCE [LARGE SCALE GENOMIC DNA]</scope>
    <source>
        <strain evidence="4 5">RSe5-2</strain>
    </source>
</reference>
<dbReference type="Pfam" id="PF12706">
    <property type="entry name" value="Lactamase_B_2"/>
    <property type="match status" value="1"/>
</dbReference>
<dbReference type="Gene3D" id="3.60.15.10">
    <property type="entry name" value="Ribonuclease Z/Hydroxyacylglutathione hydrolase-like"/>
    <property type="match status" value="1"/>
</dbReference>
<evidence type="ECO:0000313" key="5">
    <source>
        <dbReference type="Proteomes" id="UP001527866"/>
    </source>
</evidence>
<dbReference type="PANTHER" id="PTHR46018">
    <property type="entry name" value="ZINC PHOSPHODIESTERASE ELAC PROTEIN 1"/>
    <property type="match status" value="1"/>
</dbReference>
<dbReference type="EMBL" id="JAQFWQ010000005">
    <property type="protein sequence ID" value="MDA2809563.1"/>
    <property type="molecule type" value="Genomic_DNA"/>
</dbReference>
<organism evidence="4 5">
    <name type="scientific">Nocardiopsis endophytica</name>
    <dbReference type="NCBI Taxonomy" id="3018445"/>
    <lineage>
        <taxon>Bacteria</taxon>
        <taxon>Bacillati</taxon>
        <taxon>Actinomycetota</taxon>
        <taxon>Actinomycetes</taxon>
        <taxon>Streptosporangiales</taxon>
        <taxon>Nocardiopsidaceae</taxon>
        <taxon>Nocardiopsis</taxon>
    </lineage>
</organism>
<protein>
    <submittedName>
        <fullName evidence="4">Ribonuclease Z</fullName>
    </submittedName>
</protein>
<evidence type="ECO:0000313" key="4">
    <source>
        <dbReference type="EMBL" id="MDA2809563.1"/>
    </source>
</evidence>
<keyword evidence="5" id="KW-1185">Reference proteome</keyword>
<dbReference type="SMART" id="SM00849">
    <property type="entry name" value="Lactamase_B"/>
    <property type="match status" value="1"/>
</dbReference>
<dbReference type="PANTHER" id="PTHR46018:SF2">
    <property type="entry name" value="ZINC PHOSPHODIESTERASE ELAC PROTEIN 1"/>
    <property type="match status" value="1"/>
</dbReference>
<keyword evidence="1" id="KW-0255">Endonuclease</keyword>
<dbReference type="Proteomes" id="UP001527866">
    <property type="component" value="Unassembled WGS sequence"/>
</dbReference>
<dbReference type="RefSeq" id="WP_270683468.1">
    <property type="nucleotide sequence ID" value="NZ_JAQFWQ010000005.1"/>
</dbReference>
<dbReference type="CDD" id="cd16272">
    <property type="entry name" value="RNaseZ_MBL-fold"/>
    <property type="match status" value="1"/>
</dbReference>
<sequence length="292" mass="31644">MRLQFIGTGSILSERTSASALVDGRLLIDTPNGSMKAMRRSGTDPGSVDLCLITHFHADHFFDAVFLILEQGLRRSRDEDLVLVGPTGFEERLERLFEAAYPGTLDGLRDKVRPRFVEFDPSEGGACTEGGYGIEALPMEHTVPTMGYRITAADGARLGYTGDTVRCPSVDRLASECPVLVLDTSFPREGRFGHMGLEDVEAIAGRWPEATLMATHRDDDVVRAEHANIVLPDDGDVFEVTPQGLQGETGAMPEQRTPRDGPGPRTGPLSRAAEGRPAQRGAPLSRARRCGG</sequence>
<name>A0ABT4TXZ1_9ACTN</name>